<organism evidence="2 3">
    <name type="scientific">Oculimacula yallundae</name>
    <dbReference type="NCBI Taxonomy" id="86028"/>
    <lineage>
        <taxon>Eukaryota</taxon>
        <taxon>Fungi</taxon>
        <taxon>Dikarya</taxon>
        <taxon>Ascomycota</taxon>
        <taxon>Pezizomycotina</taxon>
        <taxon>Leotiomycetes</taxon>
        <taxon>Helotiales</taxon>
        <taxon>Ploettnerulaceae</taxon>
        <taxon>Oculimacula</taxon>
    </lineage>
</organism>
<dbReference type="Proteomes" id="UP001595075">
    <property type="component" value="Unassembled WGS sequence"/>
</dbReference>
<protein>
    <submittedName>
        <fullName evidence="2">Uncharacterized protein</fullName>
    </submittedName>
</protein>
<evidence type="ECO:0000313" key="3">
    <source>
        <dbReference type="Proteomes" id="UP001595075"/>
    </source>
</evidence>
<name>A0ABR4C1H2_9HELO</name>
<feature type="signal peptide" evidence="1">
    <location>
        <begin position="1"/>
        <end position="22"/>
    </location>
</feature>
<accession>A0ABR4C1H2</accession>
<dbReference type="EMBL" id="JAZHXI010000015">
    <property type="protein sequence ID" value="KAL2063552.1"/>
    <property type="molecule type" value="Genomic_DNA"/>
</dbReference>
<feature type="chain" id="PRO_5047129286" evidence="1">
    <location>
        <begin position="23"/>
        <end position="187"/>
    </location>
</feature>
<keyword evidence="1" id="KW-0732">Signal</keyword>
<proteinExistence type="predicted"/>
<keyword evidence="3" id="KW-1185">Reference proteome</keyword>
<evidence type="ECO:0000313" key="2">
    <source>
        <dbReference type="EMBL" id="KAL2063552.1"/>
    </source>
</evidence>
<reference evidence="2 3" key="1">
    <citation type="journal article" date="2024" name="Commun. Biol.">
        <title>Comparative genomic analysis of thermophilic fungi reveals convergent evolutionary adaptations and gene losses.</title>
        <authorList>
            <person name="Steindorff A.S."/>
            <person name="Aguilar-Pontes M.V."/>
            <person name="Robinson A.J."/>
            <person name="Andreopoulos B."/>
            <person name="LaButti K."/>
            <person name="Kuo A."/>
            <person name="Mondo S."/>
            <person name="Riley R."/>
            <person name="Otillar R."/>
            <person name="Haridas S."/>
            <person name="Lipzen A."/>
            <person name="Grimwood J."/>
            <person name="Schmutz J."/>
            <person name="Clum A."/>
            <person name="Reid I.D."/>
            <person name="Moisan M.C."/>
            <person name="Butler G."/>
            <person name="Nguyen T.T.M."/>
            <person name="Dewar K."/>
            <person name="Conant G."/>
            <person name="Drula E."/>
            <person name="Henrissat B."/>
            <person name="Hansel C."/>
            <person name="Singer S."/>
            <person name="Hutchinson M.I."/>
            <person name="de Vries R.P."/>
            <person name="Natvig D.O."/>
            <person name="Powell A.J."/>
            <person name="Tsang A."/>
            <person name="Grigoriev I.V."/>
        </authorList>
    </citation>
    <scope>NUCLEOTIDE SEQUENCE [LARGE SCALE GENOMIC DNA]</scope>
    <source>
        <strain evidence="2 3">CBS 494.80</strain>
    </source>
</reference>
<gene>
    <name evidence="2" type="ORF">VTL71DRAFT_5357</name>
</gene>
<sequence>MKSSASTLTTFLLTISAQTAFSALTTLPPTFTPPLDSSLLTTPSYAKFSDPLISTLLFTTSDVTKRQTEPDPDRKITLQDGLVFVLQCVNAGFREPCVVFGSEPGKCVSYFDFQPANSTKISDTYNDAVSSISTNTGGKCQFYKFLGCNNKGDDRGLTVDYNYDLSVPKAGDHRVIEYENKITSWRC</sequence>
<comment type="caution">
    <text evidence="2">The sequence shown here is derived from an EMBL/GenBank/DDBJ whole genome shotgun (WGS) entry which is preliminary data.</text>
</comment>
<evidence type="ECO:0000256" key="1">
    <source>
        <dbReference type="SAM" id="SignalP"/>
    </source>
</evidence>